<gene>
    <name evidence="1" type="ORF">KUC_2180</name>
</gene>
<accession>A0A7U9GGS0</accession>
<proteinExistence type="predicted"/>
<organism evidence="1 2">
    <name type="scientific">Vreelandella boliviensis LC1</name>
    <dbReference type="NCBI Taxonomy" id="1072583"/>
    <lineage>
        <taxon>Bacteria</taxon>
        <taxon>Pseudomonadati</taxon>
        <taxon>Pseudomonadota</taxon>
        <taxon>Gammaproteobacteria</taxon>
        <taxon>Oceanospirillales</taxon>
        <taxon>Halomonadaceae</taxon>
        <taxon>Vreelandella</taxon>
    </lineage>
</organism>
<dbReference type="Proteomes" id="UP000005756">
    <property type="component" value="Unassembled WGS sequence"/>
</dbReference>
<evidence type="ECO:0000313" key="1">
    <source>
        <dbReference type="EMBL" id="EHJ92235.1"/>
    </source>
</evidence>
<evidence type="ECO:0000313" key="2">
    <source>
        <dbReference type="Proteomes" id="UP000005756"/>
    </source>
</evidence>
<dbReference type="AlphaFoldDB" id="A0A7U9GGS0"/>
<name>A0A7U9GGS0_9GAMM</name>
<sequence length="37" mass="4167">MMTVKPVCLPFHSINQGLAKTPWLTFCQGVNRNGLTY</sequence>
<protein>
    <submittedName>
        <fullName evidence="1">Uncharacterized protein</fullName>
    </submittedName>
</protein>
<dbReference type="EMBL" id="JH393258">
    <property type="protein sequence ID" value="EHJ92235.1"/>
    <property type="molecule type" value="Genomic_DNA"/>
</dbReference>
<reference evidence="1 2" key="1">
    <citation type="submission" date="2011-10" db="EMBL/GenBank/DDBJ databases">
        <authorList>
            <person name="Quillaguamn J."/>
            <person name="Guzmn D."/>
            <person name="Balderrama-Subieta A."/>
            <person name="Cardona-Ortuo C."/>
            <person name="Guevara-Martnez M."/>
            <person name="Callisaya-Quispe N."/>
        </authorList>
    </citation>
    <scope>NUCLEOTIDE SEQUENCE [LARGE SCALE GENOMIC DNA]</scope>
    <source>
        <strain evidence="1 2">LC1</strain>
    </source>
</reference>